<keyword evidence="2" id="KW-1185">Reference proteome</keyword>
<dbReference type="Proteomes" id="UP000887565">
    <property type="component" value="Unplaced"/>
</dbReference>
<evidence type="ECO:0000256" key="1">
    <source>
        <dbReference type="SAM" id="MobiDB-lite"/>
    </source>
</evidence>
<feature type="region of interest" description="Disordered" evidence="1">
    <location>
        <begin position="54"/>
        <end position="77"/>
    </location>
</feature>
<protein>
    <submittedName>
        <fullName evidence="3">Uncharacterized protein</fullName>
    </submittedName>
</protein>
<sequence>MIVPSMLVHWPAEVAIKSGGRHGACFGMIKNPSAMRNATTIVWFSVHDLYQKRQREGKENEDHHPVLAEEEPASRGG</sequence>
<dbReference type="AlphaFoldDB" id="A0A915KXA3"/>
<evidence type="ECO:0000313" key="2">
    <source>
        <dbReference type="Proteomes" id="UP000887565"/>
    </source>
</evidence>
<proteinExistence type="predicted"/>
<accession>A0A915KXA3</accession>
<name>A0A915KXA3_ROMCU</name>
<dbReference type="WBParaSite" id="nRc.2.0.1.t43099-RA">
    <property type="protein sequence ID" value="nRc.2.0.1.t43099-RA"/>
    <property type="gene ID" value="nRc.2.0.1.g43099"/>
</dbReference>
<reference evidence="3" key="1">
    <citation type="submission" date="2022-11" db="UniProtKB">
        <authorList>
            <consortium name="WormBaseParasite"/>
        </authorList>
    </citation>
    <scope>IDENTIFICATION</scope>
</reference>
<feature type="compositionally biased region" description="Basic and acidic residues" evidence="1">
    <location>
        <begin position="54"/>
        <end position="67"/>
    </location>
</feature>
<evidence type="ECO:0000313" key="3">
    <source>
        <dbReference type="WBParaSite" id="nRc.2.0.1.t43099-RA"/>
    </source>
</evidence>
<organism evidence="2 3">
    <name type="scientific">Romanomermis culicivorax</name>
    <name type="common">Nematode worm</name>
    <dbReference type="NCBI Taxonomy" id="13658"/>
    <lineage>
        <taxon>Eukaryota</taxon>
        <taxon>Metazoa</taxon>
        <taxon>Ecdysozoa</taxon>
        <taxon>Nematoda</taxon>
        <taxon>Enoplea</taxon>
        <taxon>Dorylaimia</taxon>
        <taxon>Mermithida</taxon>
        <taxon>Mermithoidea</taxon>
        <taxon>Mermithidae</taxon>
        <taxon>Romanomermis</taxon>
    </lineage>
</organism>